<dbReference type="Gene3D" id="3.40.50.300">
    <property type="entry name" value="P-loop containing nucleotide triphosphate hydrolases"/>
    <property type="match status" value="1"/>
</dbReference>
<keyword evidence="9" id="KW-1185">Reference proteome</keyword>
<evidence type="ECO:0000313" key="8">
    <source>
        <dbReference type="EnsemblMetazoa" id="CapteP126871"/>
    </source>
</evidence>
<name>R7UCE2_CAPTE</name>
<reference evidence="9" key="1">
    <citation type="submission" date="2012-12" db="EMBL/GenBank/DDBJ databases">
        <authorList>
            <person name="Hellsten U."/>
            <person name="Grimwood J."/>
            <person name="Chapman J.A."/>
            <person name="Shapiro H."/>
            <person name="Aerts A."/>
            <person name="Otillar R.P."/>
            <person name="Terry A.Y."/>
            <person name="Boore J.L."/>
            <person name="Simakov O."/>
            <person name="Marletaz F."/>
            <person name="Cho S.-J."/>
            <person name="Edsinger-Gonzales E."/>
            <person name="Havlak P."/>
            <person name="Kuo D.-H."/>
            <person name="Larsson T."/>
            <person name="Lv J."/>
            <person name="Arendt D."/>
            <person name="Savage R."/>
            <person name="Osoegawa K."/>
            <person name="de Jong P."/>
            <person name="Lindberg D.R."/>
            <person name="Seaver E.C."/>
            <person name="Weisblat D.A."/>
            <person name="Putnam N.H."/>
            <person name="Grigoriev I.V."/>
            <person name="Rokhsar D.S."/>
        </authorList>
    </citation>
    <scope>NUCLEOTIDE SEQUENCE</scope>
    <source>
        <strain evidence="9">I ESC-2004</strain>
    </source>
</reference>
<evidence type="ECO:0000256" key="4">
    <source>
        <dbReference type="PIRSR" id="PIRSR637359-2"/>
    </source>
</evidence>
<accession>R7UCE2</accession>
<feature type="binding site" evidence="4">
    <location>
        <begin position="231"/>
        <end position="235"/>
    </location>
    <ligand>
        <name>3'-phosphoadenylyl sulfate</name>
        <dbReference type="ChEBI" id="CHEBI:58339"/>
    </ligand>
</feature>
<dbReference type="InterPro" id="IPR027417">
    <property type="entry name" value="P-loop_NTPase"/>
</dbReference>
<organism evidence="7">
    <name type="scientific">Capitella teleta</name>
    <name type="common">Polychaete worm</name>
    <dbReference type="NCBI Taxonomy" id="283909"/>
    <lineage>
        <taxon>Eukaryota</taxon>
        <taxon>Metazoa</taxon>
        <taxon>Spiralia</taxon>
        <taxon>Lophotrochozoa</taxon>
        <taxon>Annelida</taxon>
        <taxon>Polychaeta</taxon>
        <taxon>Sedentaria</taxon>
        <taxon>Scolecida</taxon>
        <taxon>Capitellidae</taxon>
        <taxon>Capitella</taxon>
    </lineage>
</organism>
<dbReference type="EMBL" id="AMQN01009254">
    <property type="status" value="NOT_ANNOTATED_CDS"/>
    <property type="molecule type" value="Genomic_DNA"/>
</dbReference>
<dbReference type="EnsemblMetazoa" id="CapteT126871">
    <property type="protein sequence ID" value="CapteP126871"/>
    <property type="gene ID" value="CapteG126871"/>
</dbReference>
<feature type="binding site" evidence="4">
    <location>
        <begin position="20"/>
        <end position="24"/>
    </location>
    <ligand>
        <name>3'-phosphoadenylyl sulfate</name>
        <dbReference type="ChEBI" id="CHEBI:58339"/>
    </ligand>
</feature>
<feature type="active site" description="For sulfotransferase activity" evidence="3">
    <location>
        <position position="20"/>
    </location>
</feature>
<evidence type="ECO:0000313" key="9">
    <source>
        <dbReference type="Proteomes" id="UP000014760"/>
    </source>
</evidence>
<feature type="binding site" evidence="4">
    <location>
        <position position="220"/>
    </location>
    <ligand>
        <name>3'-phosphoadenylyl sulfate</name>
        <dbReference type="ChEBI" id="CHEBI:58339"/>
    </ligand>
</feature>
<dbReference type="OMA" id="PRENATC"/>
<sequence length="267" mass="30938">MSGKTGVGRLPDCIIIGARKAGTRIVLAMLNRHPKVKIVGPELGFFNSASTYQKGLSWYSQQMPNATSDEVVIEKTADYFQYSEAPERIHAMNPGIKLILVIRDPIERMISDYYFIQRYASRVSSAYHFQEVNKTLEELVINSTTNKINYSYGGICRSSYAKLIQPWLRWFPRKQIHVVNGDNIAKNNPAQELRQAEKFLGLRPFTKDRHFYYDNDKGYWCLRGGCFGAEKGHVHPPLDPEIRGRLFRHFWRSNQEFFALMGRDYGW</sequence>
<dbReference type="OrthoDB" id="411451at2759"/>
<keyword evidence="5" id="KW-1015">Disulfide bond</keyword>
<evidence type="ECO:0000313" key="7">
    <source>
        <dbReference type="EMBL" id="ELU01433.1"/>
    </source>
</evidence>
<keyword evidence="2" id="KW-0325">Glycoprotein</keyword>
<evidence type="ECO:0000256" key="5">
    <source>
        <dbReference type="PIRSR" id="PIRSR637359-3"/>
    </source>
</evidence>
<reference evidence="7 9" key="2">
    <citation type="journal article" date="2013" name="Nature">
        <title>Insights into bilaterian evolution from three spiralian genomes.</title>
        <authorList>
            <person name="Simakov O."/>
            <person name="Marletaz F."/>
            <person name="Cho S.J."/>
            <person name="Edsinger-Gonzales E."/>
            <person name="Havlak P."/>
            <person name="Hellsten U."/>
            <person name="Kuo D.H."/>
            <person name="Larsson T."/>
            <person name="Lv J."/>
            <person name="Arendt D."/>
            <person name="Savage R."/>
            <person name="Osoegawa K."/>
            <person name="de Jong P."/>
            <person name="Grimwood J."/>
            <person name="Chapman J.A."/>
            <person name="Shapiro H."/>
            <person name="Aerts A."/>
            <person name="Otillar R.P."/>
            <person name="Terry A.Y."/>
            <person name="Boore J.L."/>
            <person name="Grigoriev I.V."/>
            <person name="Lindberg D.R."/>
            <person name="Seaver E.C."/>
            <person name="Weisblat D.A."/>
            <person name="Putnam N.H."/>
            <person name="Rokhsar D.S."/>
        </authorList>
    </citation>
    <scope>NUCLEOTIDE SEQUENCE</scope>
    <source>
        <strain evidence="7 9">I ESC-2004</strain>
    </source>
</reference>
<feature type="domain" description="Sulfotransferase" evidence="6">
    <location>
        <begin position="11"/>
        <end position="223"/>
    </location>
</feature>
<keyword evidence="1" id="KW-0808">Transferase</keyword>
<dbReference type="InterPro" id="IPR037359">
    <property type="entry name" value="NST/OST"/>
</dbReference>
<feature type="binding site" evidence="4">
    <location>
        <position position="103"/>
    </location>
    <ligand>
        <name>3'-phosphoadenylyl sulfate</name>
        <dbReference type="ChEBI" id="CHEBI:58339"/>
    </ligand>
</feature>
<reference evidence="8" key="3">
    <citation type="submission" date="2015-06" db="UniProtKB">
        <authorList>
            <consortium name="EnsemblMetazoa"/>
        </authorList>
    </citation>
    <scope>IDENTIFICATION</scope>
</reference>
<evidence type="ECO:0000256" key="2">
    <source>
        <dbReference type="ARBA" id="ARBA00023180"/>
    </source>
</evidence>
<proteinExistence type="predicted"/>
<dbReference type="SUPFAM" id="SSF52540">
    <property type="entry name" value="P-loop containing nucleoside triphosphate hydrolases"/>
    <property type="match status" value="1"/>
</dbReference>
<gene>
    <name evidence="7" type="ORF">CAPTEDRAFT_126871</name>
</gene>
<dbReference type="PANTHER" id="PTHR10605:SF72">
    <property type="entry name" value="HEPARAN SULFATE 3-O SULFOTRANSFERASE-B, ISOFORM A"/>
    <property type="match status" value="1"/>
</dbReference>
<dbReference type="PANTHER" id="PTHR10605">
    <property type="entry name" value="HEPARAN SULFATE SULFOTRANSFERASE"/>
    <property type="match status" value="1"/>
</dbReference>
<evidence type="ECO:0000259" key="6">
    <source>
        <dbReference type="Pfam" id="PF00685"/>
    </source>
</evidence>
<protein>
    <recommendedName>
        <fullName evidence="6">Sulfotransferase domain-containing protein</fullName>
    </recommendedName>
</protein>
<dbReference type="Proteomes" id="UP000014760">
    <property type="component" value="Unassembled WGS sequence"/>
</dbReference>
<dbReference type="GO" id="GO:0008467">
    <property type="term" value="F:[heparan sulfate]-glucosamine 3-sulfotransferase activity"/>
    <property type="evidence" value="ECO:0007669"/>
    <property type="project" value="TreeGrafter"/>
</dbReference>
<dbReference type="AlphaFoldDB" id="R7UCE2"/>
<dbReference type="HOGENOM" id="CLU_017703_0_0_1"/>
<feature type="binding site" evidence="4">
    <location>
        <position position="111"/>
    </location>
    <ligand>
        <name>3'-phosphoadenylyl sulfate</name>
        <dbReference type="ChEBI" id="CHEBI:58339"/>
    </ligand>
</feature>
<feature type="disulfide bond" evidence="5">
    <location>
        <begin position="221"/>
        <end position="226"/>
    </location>
</feature>
<dbReference type="STRING" id="283909.R7UCE2"/>
<dbReference type="Pfam" id="PF00685">
    <property type="entry name" value="Sulfotransfer_1"/>
    <property type="match status" value="1"/>
</dbReference>
<dbReference type="InterPro" id="IPR000863">
    <property type="entry name" value="Sulfotransferase_dom"/>
</dbReference>
<evidence type="ECO:0000256" key="3">
    <source>
        <dbReference type="PIRSR" id="PIRSR637359-1"/>
    </source>
</evidence>
<evidence type="ECO:0000256" key="1">
    <source>
        <dbReference type="ARBA" id="ARBA00022679"/>
    </source>
</evidence>
<dbReference type="EMBL" id="KB305044">
    <property type="protein sequence ID" value="ELU01433.1"/>
    <property type="molecule type" value="Genomic_DNA"/>
</dbReference>